<proteinExistence type="predicted"/>
<name>A0AAW2T981_9LAMI</name>
<dbReference type="EMBL" id="JACGWN010000015">
    <property type="protein sequence ID" value="KAL0400905.1"/>
    <property type="molecule type" value="Genomic_DNA"/>
</dbReference>
<accession>A0AAW2T981</accession>
<protein>
    <submittedName>
        <fullName evidence="1">Uncharacterized protein</fullName>
    </submittedName>
</protein>
<organism evidence="1">
    <name type="scientific">Sesamum latifolium</name>
    <dbReference type="NCBI Taxonomy" id="2727402"/>
    <lineage>
        <taxon>Eukaryota</taxon>
        <taxon>Viridiplantae</taxon>
        <taxon>Streptophyta</taxon>
        <taxon>Embryophyta</taxon>
        <taxon>Tracheophyta</taxon>
        <taxon>Spermatophyta</taxon>
        <taxon>Magnoliopsida</taxon>
        <taxon>eudicotyledons</taxon>
        <taxon>Gunneridae</taxon>
        <taxon>Pentapetalae</taxon>
        <taxon>asterids</taxon>
        <taxon>lamiids</taxon>
        <taxon>Lamiales</taxon>
        <taxon>Pedaliaceae</taxon>
        <taxon>Sesamum</taxon>
    </lineage>
</organism>
<dbReference type="AlphaFoldDB" id="A0AAW2T981"/>
<evidence type="ECO:0000313" key="1">
    <source>
        <dbReference type="EMBL" id="KAL0400905.1"/>
    </source>
</evidence>
<comment type="caution">
    <text evidence="1">The sequence shown here is derived from an EMBL/GenBank/DDBJ whole genome shotgun (WGS) entry which is preliminary data.</text>
</comment>
<reference evidence="1" key="2">
    <citation type="journal article" date="2024" name="Plant">
        <title>Genomic evolution and insights into agronomic trait innovations of Sesamum species.</title>
        <authorList>
            <person name="Miao H."/>
            <person name="Wang L."/>
            <person name="Qu L."/>
            <person name="Liu H."/>
            <person name="Sun Y."/>
            <person name="Le M."/>
            <person name="Wang Q."/>
            <person name="Wei S."/>
            <person name="Zheng Y."/>
            <person name="Lin W."/>
            <person name="Duan Y."/>
            <person name="Cao H."/>
            <person name="Xiong S."/>
            <person name="Wang X."/>
            <person name="Wei L."/>
            <person name="Li C."/>
            <person name="Ma Q."/>
            <person name="Ju M."/>
            <person name="Zhao R."/>
            <person name="Li G."/>
            <person name="Mu C."/>
            <person name="Tian Q."/>
            <person name="Mei H."/>
            <person name="Zhang T."/>
            <person name="Gao T."/>
            <person name="Zhang H."/>
        </authorList>
    </citation>
    <scope>NUCLEOTIDE SEQUENCE</scope>
    <source>
        <strain evidence="1">KEN1</strain>
    </source>
</reference>
<gene>
    <name evidence="1" type="ORF">Slati_4120400</name>
</gene>
<reference evidence="1" key="1">
    <citation type="submission" date="2020-06" db="EMBL/GenBank/DDBJ databases">
        <authorList>
            <person name="Li T."/>
            <person name="Hu X."/>
            <person name="Zhang T."/>
            <person name="Song X."/>
            <person name="Zhang H."/>
            <person name="Dai N."/>
            <person name="Sheng W."/>
            <person name="Hou X."/>
            <person name="Wei L."/>
        </authorList>
    </citation>
    <scope>NUCLEOTIDE SEQUENCE</scope>
    <source>
        <strain evidence="1">KEN1</strain>
        <tissue evidence="1">Leaf</tissue>
    </source>
</reference>
<sequence>MSAICSQVKDPEDYVHKYYWVDTYLKVYENVIYPLMVLHCGKRLDFFLHFHPMKEEHQVGLLEQEGLNQMSK</sequence>